<proteinExistence type="predicted"/>
<name>A0A378HXR3_9GAMM</name>
<reference evidence="1 2" key="1">
    <citation type="submission" date="2018-06" db="EMBL/GenBank/DDBJ databases">
        <authorList>
            <consortium name="Pathogen Informatics"/>
            <person name="Doyle S."/>
        </authorList>
    </citation>
    <scope>NUCLEOTIDE SEQUENCE [LARGE SCALE GENOMIC DNA]</scope>
    <source>
        <strain evidence="1 2">NCTC13315</strain>
    </source>
</reference>
<dbReference type="EMBL" id="UGNV01000001">
    <property type="protein sequence ID" value="STX27679.1"/>
    <property type="molecule type" value="Genomic_DNA"/>
</dbReference>
<evidence type="ECO:0000313" key="1">
    <source>
        <dbReference type="EMBL" id="STX27679.1"/>
    </source>
</evidence>
<dbReference type="OrthoDB" id="5649838at2"/>
<gene>
    <name evidence="1" type="ORF">NCTC13315_00186</name>
</gene>
<accession>A0A378HXR3</accession>
<dbReference type="RefSeq" id="WP_115301476.1">
    <property type="nucleotide sequence ID" value="NZ_CAAAHO010000003.1"/>
</dbReference>
<evidence type="ECO:0000313" key="2">
    <source>
        <dbReference type="Proteomes" id="UP000254968"/>
    </source>
</evidence>
<organism evidence="1 2">
    <name type="scientific">Legionella beliardensis</name>
    <dbReference type="NCBI Taxonomy" id="91822"/>
    <lineage>
        <taxon>Bacteria</taxon>
        <taxon>Pseudomonadati</taxon>
        <taxon>Pseudomonadota</taxon>
        <taxon>Gammaproteobacteria</taxon>
        <taxon>Legionellales</taxon>
        <taxon>Legionellaceae</taxon>
        <taxon>Legionella</taxon>
    </lineage>
</organism>
<dbReference type="Proteomes" id="UP000254968">
    <property type="component" value="Unassembled WGS sequence"/>
</dbReference>
<sequence>MKKIVLVAINLTHNKEFEQKSFDEQLATLAFSTMRSYKEARKRHTDAFVIVAWREYGLSNQQIVAQDNIHKFKNLLADLTSKRELLIIAGSLVSQKKIVVKDKQEKLDHITAAYDQYQFVNTLEKLTHNSLLFFNYREQFALAKAQDYFNNFKNTCYFFKQGEQVYRRHKIAPCKEIPQNADQQPSAYTFKEQDFLFTLDNLPDFTIGIEICLEHSLGVLHHLVKDNTLEAPTLHLIIADSNVMVPEYACGDYTVRIDSDSNDSINFGRKPNARDDFFYVYQYDPYQDRNPILKEVNPDIYDYPEEVTQFIL</sequence>
<protein>
    <recommendedName>
        <fullName evidence="3">CN hydrolase domain-containing protein</fullName>
    </recommendedName>
</protein>
<evidence type="ECO:0008006" key="3">
    <source>
        <dbReference type="Google" id="ProtNLM"/>
    </source>
</evidence>
<keyword evidence="2" id="KW-1185">Reference proteome</keyword>
<dbReference type="AlphaFoldDB" id="A0A378HXR3"/>